<sequence>MKEKRKIKELQLLSAIGFAGKVVGGLHQHRDRGLIYPVGVGVGVWDRAAGRHALLHSHNRPITAMAISRGGNLIVSAQNSDPGCQAKVVIWDYKERAELGSYCVHREEVAAVAVSAGEEIVVSLGGPLDGYLVVWHVESKKPLCSVVAGDPGLGLTTLLCTAPVTPTLMLVGGQKLLRAWTLNSSNNRLMPTPIAVGLLERNYTCLQVDAAEEHLYASTTTGDVVKIRLNMVNGKSVSGGAVLVAVMAPKPTPIPGGPKLSRAPTPGIQIMVVLPGGDIIVGEMGGTLRAYRQLEKKSEDGRPICAPPPRAHGTVKYTHPKDPTQPLLSQ</sequence>
<evidence type="ECO:0000256" key="2">
    <source>
        <dbReference type="ARBA" id="ARBA00022490"/>
    </source>
</evidence>
<proteinExistence type="predicted"/>
<reference evidence="6 7" key="1">
    <citation type="submission" date="2018-04" db="EMBL/GenBank/DDBJ databases">
        <authorList>
            <person name="Zhang X."/>
            <person name="Yuan J."/>
            <person name="Li F."/>
            <person name="Xiang J."/>
        </authorList>
    </citation>
    <scope>NUCLEOTIDE SEQUENCE [LARGE SCALE GENOMIC DNA]</scope>
    <source>
        <tissue evidence="6">Muscle</tissue>
    </source>
</reference>
<accession>A0A3R7N917</accession>
<dbReference type="STRING" id="6689.A0A3R7N917"/>
<evidence type="ECO:0000256" key="5">
    <source>
        <dbReference type="SAM" id="MobiDB-lite"/>
    </source>
</evidence>
<dbReference type="InterPro" id="IPR050630">
    <property type="entry name" value="WD_repeat_EMAP"/>
</dbReference>
<dbReference type="OrthoDB" id="6252103at2759"/>
<evidence type="ECO:0000256" key="1">
    <source>
        <dbReference type="ARBA" id="ARBA00004496"/>
    </source>
</evidence>
<evidence type="ECO:0000256" key="4">
    <source>
        <dbReference type="ARBA" id="ARBA00022737"/>
    </source>
</evidence>
<dbReference type="PANTHER" id="PTHR13720:SF14">
    <property type="entry name" value="CILIA- AND FLAGELLA-ASSOCIATED PROTEIN 52"/>
    <property type="match status" value="1"/>
</dbReference>
<evidence type="ECO:0000256" key="3">
    <source>
        <dbReference type="ARBA" id="ARBA00022574"/>
    </source>
</evidence>
<evidence type="ECO:0000313" key="7">
    <source>
        <dbReference type="Proteomes" id="UP000283509"/>
    </source>
</evidence>
<keyword evidence="2" id="KW-0963">Cytoplasm</keyword>
<dbReference type="InterPro" id="IPR015943">
    <property type="entry name" value="WD40/YVTN_repeat-like_dom_sf"/>
</dbReference>
<keyword evidence="7" id="KW-1185">Reference proteome</keyword>
<dbReference type="PANTHER" id="PTHR13720">
    <property type="entry name" value="WD-40 REPEAT PROTEIN"/>
    <property type="match status" value="1"/>
</dbReference>
<protein>
    <submittedName>
        <fullName evidence="6">WD repeat-containing protein</fullName>
    </submittedName>
</protein>
<dbReference type="InterPro" id="IPR036322">
    <property type="entry name" value="WD40_repeat_dom_sf"/>
</dbReference>
<organism evidence="6 7">
    <name type="scientific">Penaeus vannamei</name>
    <name type="common">Whiteleg shrimp</name>
    <name type="synonym">Litopenaeus vannamei</name>
    <dbReference type="NCBI Taxonomy" id="6689"/>
    <lineage>
        <taxon>Eukaryota</taxon>
        <taxon>Metazoa</taxon>
        <taxon>Ecdysozoa</taxon>
        <taxon>Arthropoda</taxon>
        <taxon>Crustacea</taxon>
        <taxon>Multicrustacea</taxon>
        <taxon>Malacostraca</taxon>
        <taxon>Eumalacostraca</taxon>
        <taxon>Eucarida</taxon>
        <taxon>Decapoda</taxon>
        <taxon>Dendrobranchiata</taxon>
        <taxon>Penaeoidea</taxon>
        <taxon>Penaeidae</taxon>
        <taxon>Penaeus</taxon>
    </lineage>
</organism>
<comment type="subcellular location">
    <subcellularLocation>
        <location evidence="1">Cytoplasm</location>
    </subcellularLocation>
</comment>
<reference evidence="6 7" key="2">
    <citation type="submission" date="2019-01" db="EMBL/GenBank/DDBJ databases">
        <title>The decoding of complex shrimp genome reveals the adaptation for benthos swimmer, frequently molting mechanism and breeding impact on genome.</title>
        <authorList>
            <person name="Sun Y."/>
            <person name="Gao Y."/>
            <person name="Yu Y."/>
        </authorList>
    </citation>
    <scope>NUCLEOTIDE SEQUENCE [LARGE SCALE GENOMIC DNA]</scope>
    <source>
        <tissue evidence="6">Muscle</tissue>
    </source>
</reference>
<dbReference type="Proteomes" id="UP000283509">
    <property type="component" value="Unassembled WGS sequence"/>
</dbReference>
<dbReference type="AlphaFoldDB" id="A0A3R7N917"/>
<comment type="caution">
    <text evidence="6">The sequence shown here is derived from an EMBL/GenBank/DDBJ whole genome shotgun (WGS) entry which is preliminary data.</text>
</comment>
<gene>
    <name evidence="6" type="ORF">C7M84_000763</name>
</gene>
<dbReference type="EMBL" id="QCYY01001113">
    <property type="protein sequence ID" value="ROT80527.1"/>
    <property type="molecule type" value="Genomic_DNA"/>
</dbReference>
<dbReference type="SUPFAM" id="SSF50978">
    <property type="entry name" value="WD40 repeat-like"/>
    <property type="match status" value="1"/>
</dbReference>
<name>A0A3R7N917_PENVA</name>
<keyword evidence="3" id="KW-0853">WD repeat</keyword>
<evidence type="ECO:0000313" key="6">
    <source>
        <dbReference type="EMBL" id="ROT80527.1"/>
    </source>
</evidence>
<dbReference type="GO" id="GO:0005737">
    <property type="term" value="C:cytoplasm"/>
    <property type="evidence" value="ECO:0007669"/>
    <property type="project" value="UniProtKB-SubCell"/>
</dbReference>
<feature type="region of interest" description="Disordered" evidence="5">
    <location>
        <begin position="296"/>
        <end position="330"/>
    </location>
</feature>
<keyword evidence="4" id="KW-0677">Repeat</keyword>
<dbReference type="Gene3D" id="2.130.10.10">
    <property type="entry name" value="YVTN repeat-like/Quinoprotein amine dehydrogenase"/>
    <property type="match status" value="1"/>
</dbReference>